<evidence type="ECO:0000313" key="6">
    <source>
        <dbReference type="Proteomes" id="UP000510647"/>
    </source>
</evidence>
<dbReference type="OrthoDB" id="10059120at2759"/>
<protein>
    <recommendedName>
        <fullName evidence="3">Topoisomerase I damage affected protein 2</fullName>
    </recommendedName>
</protein>
<dbReference type="Gene3D" id="3.30.1140.40">
    <property type="entry name" value="Tctex-1"/>
    <property type="match status" value="1"/>
</dbReference>
<gene>
    <name evidence="5" type="ORF">HG537_0D05980</name>
</gene>
<reference evidence="5 6" key="1">
    <citation type="submission" date="2020-06" db="EMBL/GenBank/DDBJ databases">
        <title>The yeast mating-type switching endonuclease HO is a domesticated member of an unorthodox homing genetic element family.</title>
        <authorList>
            <person name="Coughlan A.Y."/>
            <person name="Lombardi L."/>
            <person name="Braun-Galleani S."/>
            <person name="Martos A.R."/>
            <person name="Galeote V."/>
            <person name="Bigey F."/>
            <person name="Dequin S."/>
            <person name="Byrne K.P."/>
            <person name="Wolfe K.H."/>
        </authorList>
    </citation>
    <scope>NUCLEOTIDE SEQUENCE [LARGE SCALE GENOMIC DNA]</scope>
    <source>
        <strain evidence="5 6">CBS2947</strain>
    </source>
</reference>
<dbReference type="Proteomes" id="UP000510647">
    <property type="component" value="Chromosome 4"/>
</dbReference>
<keyword evidence="4" id="KW-0966">Cell projection</keyword>
<proteinExistence type="inferred from homology"/>
<evidence type="ECO:0000256" key="3">
    <source>
        <dbReference type="ARBA" id="ARBA00019193"/>
    </source>
</evidence>
<dbReference type="AlphaFoldDB" id="A0A7H9HV13"/>
<name>A0A7H9HV13_9SACH</name>
<comment type="subcellular location">
    <subcellularLocation>
        <location evidence="1">Cell projection</location>
    </subcellularLocation>
</comment>
<dbReference type="EMBL" id="CP059270">
    <property type="protein sequence ID" value="QLQ80597.1"/>
    <property type="molecule type" value="Genomic_DNA"/>
</dbReference>
<accession>A0A7H9HV13</accession>
<dbReference type="InterPro" id="IPR038586">
    <property type="entry name" value="Tctex-1-like_sf"/>
</dbReference>
<evidence type="ECO:0000313" key="5">
    <source>
        <dbReference type="EMBL" id="QLQ80597.1"/>
    </source>
</evidence>
<evidence type="ECO:0000256" key="2">
    <source>
        <dbReference type="ARBA" id="ARBA00010778"/>
    </source>
</evidence>
<evidence type="ECO:0000256" key="4">
    <source>
        <dbReference type="ARBA" id="ARBA00023273"/>
    </source>
</evidence>
<evidence type="ECO:0000256" key="1">
    <source>
        <dbReference type="ARBA" id="ARBA00004316"/>
    </source>
</evidence>
<comment type="similarity">
    <text evidence="2">Belongs to the TDA2 family.</text>
</comment>
<keyword evidence="6" id="KW-1185">Reference proteome</keyword>
<dbReference type="GO" id="GO:0042995">
    <property type="term" value="C:cell projection"/>
    <property type="evidence" value="ECO:0007669"/>
    <property type="project" value="UniProtKB-SubCell"/>
</dbReference>
<sequence length="117" mass="12859">MMEFQVLEDKVLNCPVPKGKLIDVIETCYVSAMASSREEGMGVGDVFLRKLVEQLNKHSSQYKYVVSMTSLGSDGCPGDCAVSASWNSKKDGLFNYVLADAEPSAIQYLITVIWIAK</sequence>
<organism evidence="5 6">
    <name type="scientific">Torulaspora globosa</name>
    <dbReference type="NCBI Taxonomy" id="48254"/>
    <lineage>
        <taxon>Eukaryota</taxon>
        <taxon>Fungi</taxon>
        <taxon>Dikarya</taxon>
        <taxon>Ascomycota</taxon>
        <taxon>Saccharomycotina</taxon>
        <taxon>Saccharomycetes</taxon>
        <taxon>Saccharomycetales</taxon>
        <taxon>Saccharomycetaceae</taxon>
        <taxon>Torulaspora</taxon>
    </lineage>
</organism>